<dbReference type="Proteomes" id="UP001161017">
    <property type="component" value="Unassembled WGS sequence"/>
</dbReference>
<protein>
    <submittedName>
        <fullName evidence="2">Uncharacterized protein</fullName>
    </submittedName>
</protein>
<keyword evidence="3" id="KW-1185">Reference proteome</keyword>
<proteinExistence type="predicted"/>
<feature type="region of interest" description="Disordered" evidence="1">
    <location>
        <begin position="103"/>
        <end position="139"/>
    </location>
</feature>
<accession>A0AA43QR89</accession>
<evidence type="ECO:0000313" key="2">
    <source>
        <dbReference type="EMBL" id="MDI1491125.1"/>
    </source>
</evidence>
<dbReference type="AlphaFoldDB" id="A0AA43QR89"/>
<evidence type="ECO:0000313" key="3">
    <source>
        <dbReference type="Proteomes" id="UP001161017"/>
    </source>
</evidence>
<gene>
    <name evidence="2" type="ORF">OHK93_002331</name>
</gene>
<comment type="caution">
    <text evidence="2">The sequence shown here is derived from an EMBL/GenBank/DDBJ whole genome shotgun (WGS) entry which is preliminary data.</text>
</comment>
<feature type="compositionally biased region" description="Acidic residues" evidence="1">
    <location>
        <begin position="127"/>
        <end position="139"/>
    </location>
</feature>
<feature type="region of interest" description="Disordered" evidence="1">
    <location>
        <begin position="158"/>
        <end position="224"/>
    </location>
</feature>
<evidence type="ECO:0000256" key="1">
    <source>
        <dbReference type="SAM" id="MobiDB-lite"/>
    </source>
</evidence>
<feature type="compositionally biased region" description="Basic and acidic residues" evidence="1">
    <location>
        <begin position="202"/>
        <end position="224"/>
    </location>
</feature>
<sequence length="224" mass="24582">MATAFPPHRTHTSHRIPPSQALALLSTYLDNATTDPSLHPNALLTENGPVTPGAGSNVGLVLHNLHRVQAGLQGEHLAADIPIKKSATGSVDGDSDGFSGVITPGGNFYESDRPRRAVGDSTKEGDWQDLGEFEREQEDDVVRADGVEKGVGGQVVKGLVFGGREEEEEEEPKVNGYHHHVDDGGINGDRNVDRNARKRDKKERNKQMKREEQERRDRERNAEV</sequence>
<reference evidence="2" key="1">
    <citation type="journal article" date="2023" name="Genome Biol. Evol.">
        <title>First Whole Genome Sequence and Flow Cytometry Genome Size Data for the Lichen-Forming Fungus Ramalina farinacea (Ascomycota).</title>
        <authorList>
            <person name="Llewellyn T."/>
            <person name="Mian S."/>
            <person name="Hill R."/>
            <person name="Leitch I.J."/>
            <person name="Gaya E."/>
        </authorList>
    </citation>
    <scope>NUCLEOTIDE SEQUENCE</scope>
    <source>
        <strain evidence="2">LIQ254RAFAR</strain>
    </source>
</reference>
<name>A0AA43QR89_9LECA</name>
<organism evidence="2 3">
    <name type="scientific">Ramalina farinacea</name>
    <dbReference type="NCBI Taxonomy" id="258253"/>
    <lineage>
        <taxon>Eukaryota</taxon>
        <taxon>Fungi</taxon>
        <taxon>Dikarya</taxon>
        <taxon>Ascomycota</taxon>
        <taxon>Pezizomycotina</taxon>
        <taxon>Lecanoromycetes</taxon>
        <taxon>OSLEUM clade</taxon>
        <taxon>Lecanoromycetidae</taxon>
        <taxon>Lecanorales</taxon>
        <taxon>Lecanorineae</taxon>
        <taxon>Ramalinaceae</taxon>
        <taxon>Ramalina</taxon>
    </lineage>
</organism>
<feature type="compositionally biased region" description="Basic and acidic residues" evidence="1">
    <location>
        <begin position="110"/>
        <end position="126"/>
    </location>
</feature>
<dbReference type="EMBL" id="JAPUFD010000013">
    <property type="protein sequence ID" value="MDI1491125.1"/>
    <property type="molecule type" value="Genomic_DNA"/>
</dbReference>